<sequence>MYLPSRKDFATEIEGWQTLFALSLSCHKYFATLNHVYRTANQCTDHLAHMGTEQDEDLIVAVDIPISLREFLIREGLNIRRVLD</sequence>
<name>A0AAV6KT31_9ERIC</name>
<proteinExistence type="predicted"/>
<evidence type="ECO:0000313" key="2">
    <source>
        <dbReference type="Proteomes" id="UP000823749"/>
    </source>
</evidence>
<dbReference type="AlphaFoldDB" id="A0AAV6KT31"/>
<protein>
    <recommendedName>
        <fullName evidence="3">RNase H type-1 domain-containing protein</fullName>
    </recommendedName>
</protein>
<reference evidence="1" key="1">
    <citation type="submission" date="2020-08" db="EMBL/GenBank/DDBJ databases">
        <title>Plant Genome Project.</title>
        <authorList>
            <person name="Zhang R.-G."/>
        </authorList>
    </citation>
    <scope>NUCLEOTIDE SEQUENCE</scope>
    <source>
        <strain evidence="1">WSP0</strain>
        <tissue evidence="1">Leaf</tissue>
    </source>
</reference>
<evidence type="ECO:0008006" key="3">
    <source>
        <dbReference type="Google" id="ProtNLM"/>
    </source>
</evidence>
<gene>
    <name evidence="1" type="ORF">RHGRI_012667</name>
</gene>
<organism evidence="1 2">
    <name type="scientific">Rhododendron griersonianum</name>
    <dbReference type="NCBI Taxonomy" id="479676"/>
    <lineage>
        <taxon>Eukaryota</taxon>
        <taxon>Viridiplantae</taxon>
        <taxon>Streptophyta</taxon>
        <taxon>Embryophyta</taxon>
        <taxon>Tracheophyta</taxon>
        <taxon>Spermatophyta</taxon>
        <taxon>Magnoliopsida</taxon>
        <taxon>eudicotyledons</taxon>
        <taxon>Gunneridae</taxon>
        <taxon>Pentapetalae</taxon>
        <taxon>asterids</taxon>
        <taxon>Ericales</taxon>
        <taxon>Ericaceae</taxon>
        <taxon>Ericoideae</taxon>
        <taxon>Rhodoreae</taxon>
        <taxon>Rhododendron</taxon>
    </lineage>
</organism>
<evidence type="ECO:0000313" key="1">
    <source>
        <dbReference type="EMBL" id="KAG5555198.1"/>
    </source>
</evidence>
<keyword evidence="2" id="KW-1185">Reference proteome</keyword>
<dbReference type="EMBL" id="JACTNZ010000004">
    <property type="protein sequence ID" value="KAG5555198.1"/>
    <property type="molecule type" value="Genomic_DNA"/>
</dbReference>
<dbReference type="Proteomes" id="UP000823749">
    <property type="component" value="Chromosome 4"/>
</dbReference>
<accession>A0AAV6KT31</accession>
<dbReference type="PROSITE" id="PS51257">
    <property type="entry name" value="PROKAR_LIPOPROTEIN"/>
    <property type="match status" value="1"/>
</dbReference>
<comment type="caution">
    <text evidence="1">The sequence shown here is derived from an EMBL/GenBank/DDBJ whole genome shotgun (WGS) entry which is preliminary data.</text>
</comment>